<feature type="region of interest" description="Disordered" evidence="1">
    <location>
        <begin position="413"/>
        <end position="432"/>
    </location>
</feature>
<dbReference type="AlphaFoldDB" id="L1LBG6"/>
<reference evidence="3 4" key="1">
    <citation type="journal article" date="2012" name="BMC Genomics">
        <title>Comparative genomic analysis and phylogenetic position of Theileria equi.</title>
        <authorList>
            <person name="Kappmeyer L.S."/>
            <person name="Thiagarajan M."/>
            <person name="Herndon D.R."/>
            <person name="Ramsay J.D."/>
            <person name="Caler E."/>
            <person name="Djikeng A."/>
            <person name="Gillespie J.J."/>
            <person name="Lau A.O."/>
            <person name="Roalson E.H."/>
            <person name="Silva J.C."/>
            <person name="Silva M.G."/>
            <person name="Suarez C.E."/>
            <person name="Ueti M.W."/>
            <person name="Nene V.M."/>
            <person name="Mealey R.H."/>
            <person name="Knowles D.P."/>
            <person name="Brayton K.A."/>
        </authorList>
    </citation>
    <scope>NUCLEOTIDE SEQUENCE [LARGE SCALE GENOMIC DNA]</scope>
    <source>
        <strain evidence="3 4">WA</strain>
    </source>
</reference>
<organism evidence="3 4">
    <name type="scientific">Theileria equi strain WA</name>
    <dbReference type="NCBI Taxonomy" id="1537102"/>
    <lineage>
        <taxon>Eukaryota</taxon>
        <taxon>Sar</taxon>
        <taxon>Alveolata</taxon>
        <taxon>Apicomplexa</taxon>
        <taxon>Aconoidasida</taxon>
        <taxon>Piroplasmida</taxon>
        <taxon>Theileriidae</taxon>
        <taxon>Theileria</taxon>
    </lineage>
</organism>
<dbReference type="Pfam" id="PF15963">
    <property type="entry name" value="Myb_DNA-bind_7"/>
    <property type="match status" value="1"/>
</dbReference>
<dbReference type="EMBL" id="ACOU01000004">
    <property type="protein sequence ID" value="EKX72752.1"/>
    <property type="molecule type" value="Genomic_DNA"/>
</dbReference>
<sequence>MTLNTNSTANLVERRREDYIKTWNNGMVSKYTACSNVIAKEVSDLYNSDPSSFRHWQNDFLGKKFTRLLKTSGDCPPELVGDLVNKSLNLLRGDSVLRNLLIVSDDKFVEAVLTRLVEMCLSETVMNYGLDRPYEDPKKIKKIKKLLVRATSAASIAQTAAKIWGWRSENERVPLPPPIAAPSKLASENYYVYVCGSGKNSKRVLKSTSSISTSFKDGTIPLPKVFMPFQSKISNEPLELQLCGQENIQASGADEESLTTVPEVALGTIADAITPVEIPNSTESDSSDSPKSQKRAFKRRSSEKILRPGRGRPPKNATIVRTIRGTLDRRIHKLKATGKETTRKGPKPKTLHRSRGTQDKDDLDSSFGNASDISGDATSEAPAEIDDEHSGEPVQGRKRRERNDIEEQVEAVGIEKHVENSSSHAAEPPDYYTKEPTSILDLFSGFSGIGDEPNETDVHAPPAAEKANEEKPLISKDAEKLEGRRTRKTVEKRKTEETVWDMVQKHHRTRGTVKKPKVVEQSTKNTYSDFVGNEMENLIREHSHVSEHVPSSQTEPYADAYKKPKSLKWSAADTKRFYNAIEMFGSDLMLVRAFLSEFTDRQVYDKFKLEERKNPQLVKNALKIHRNISLGQYELKHGKIDVNTHYDPNKDPFLTDDAPTKKNTLSLNHEPKPIEIASETPQVGDILNLFM</sequence>
<protein>
    <recommendedName>
        <fullName evidence="2">Transcription factor TFIIIB component B'' Myb domain-containing protein</fullName>
    </recommendedName>
</protein>
<dbReference type="eggNOG" id="KOG2009">
    <property type="taxonomic scope" value="Eukaryota"/>
</dbReference>
<evidence type="ECO:0000256" key="1">
    <source>
        <dbReference type="SAM" id="MobiDB-lite"/>
    </source>
</evidence>
<dbReference type="KEGG" id="beq:BEWA_013110"/>
<gene>
    <name evidence="3" type="ORF">BEWA_013110</name>
</gene>
<evidence type="ECO:0000313" key="3">
    <source>
        <dbReference type="EMBL" id="EKX72752.1"/>
    </source>
</evidence>
<feature type="region of interest" description="Disordered" evidence="1">
    <location>
        <begin position="275"/>
        <end position="404"/>
    </location>
</feature>
<feature type="domain" description="Transcription factor TFIIIB component B'' Myb" evidence="2">
    <location>
        <begin position="562"/>
        <end position="641"/>
    </location>
</feature>
<keyword evidence="4" id="KW-1185">Reference proteome</keyword>
<comment type="caution">
    <text evidence="3">The sequence shown here is derived from an EMBL/GenBank/DDBJ whole genome shotgun (WGS) entry which is preliminary data.</text>
</comment>
<feature type="region of interest" description="Disordered" evidence="1">
    <location>
        <begin position="444"/>
        <end position="490"/>
    </location>
</feature>
<dbReference type="RefSeq" id="XP_004832204.1">
    <property type="nucleotide sequence ID" value="XM_004832147.1"/>
</dbReference>
<feature type="compositionally biased region" description="Basic residues" evidence="1">
    <location>
        <begin position="344"/>
        <end position="355"/>
    </location>
</feature>
<dbReference type="VEuPathDB" id="PiroplasmaDB:BEWA_013110"/>
<dbReference type="InterPro" id="IPR039467">
    <property type="entry name" value="TFIIIB_B''_Myb"/>
</dbReference>
<proteinExistence type="predicted"/>
<dbReference type="OrthoDB" id="361721at2759"/>
<dbReference type="GeneID" id="15804387"/>
<evidence type="ECO:0000313" key="4">
    <source>
        <dbReference type="Proteomes" id="UP000031512"/>
    </source>
</evidence>
<name>L1LBG6_THEEQ</name>
<accession>L1LBG6</accession>
<dbReference type="Proteomes" id="UP000031512">
    <property type="component" value="Unassembled WGS sequence"/>
</dbReference>
<evidence type="ECO:0000259" key="2">
    <source>
        <dbReference type="Pfam" id="PF15963"/>
    </source>
</evidence>
<feature type="compositionally biased region" description="Basic and acidic residues" evidence="1">
    <location>
        <begin position="466"/>
        <end position="490"/>
    </location>
</feature>
<dbReference type="STRING" id="1537102.L1LBG6"/>